<dbReference type="InterPro" id="IPR013005">
    <property type="entry name" value="Ribosomal_uL4-like"/>
</dbReference>
<comment type="similarity">
    <text evidence="1">Belongs to the universal ribosomal protein uL4 family.</text>
</comment>
<evidence type="ECO:0000256" key="4">
    <source>
        <dbReference type="ARBA" id="ARBA00040565"/>
    </source>
</evidence>
<feature type="compositionally biased region" description="Basic residues" evidence="5">
    <location>
        <begin position="55"/>
        <end position="65"/>
    </location>
</feature>
<dbReference type="PANTHER" id="PTHR10746:SF6">
    <property type="entry name" value="LARGE RIBOSOMAL SUBUNIT PROTEIN UL4M"/>
    <property type="match status" value="1"/>
</dbReference>
<accession>A0A7S0X6V3</accession>
<reference evidence="6" key="1">
    <citation type="submission" date="2021-01" db="EMBL/GenBank/DDBJ databases">
        <authorList>
            <person name="Corre E."/>
            <person name="Pelletier E."/>
            <person name="Niang G."/>
            <person name="Scheremetjew M."/>
            <person name="Finn R."/>
            <person name="Kale V."/>
            <person name="Holt S."/>
            <person name="Cochrane G."/>
            <person name="Meng A."/>
            <person name="Brown T."/>
            <person name="Cohen L."/>
        </authorList>
    </citation>
    <scope>NUCLEOTIDE SEQUENCE</scope>
    <source>
        <strain evidence="6">SL-175</strain>
    </source>
</reference>
<keyword evidence="2" id="KW-0689">Ribosomal protein</keyword>
<dbReference type="GO" id="GO:0005840">
    <property type="term" value="C:ribosome"/>
    <property type="evidence" value="ECO:0007669"/>
    <property type="project" value="UniProtKB-KW"/>
</dbReference>
<evidence type="ECO:0000256" key="2">
    <source>
        <dbReference type="ARBA" id="ARBA00022980"/>
    </source>
</evidence>
<dbReference type="SUPFAM" id="SSF52166">
    <property type="entry name" value="Ribosomal protein L4"/>
    <property type="match status" value="1"/>
</dbReference>
<dbReference type="PANTHER" id="PTHR10746">
    <property type="entry name" value="50S RIBOSOMAL PROTEIN L4"/>
    <property type="match status" value="1"/>
</dbReference>
<sequence>MDTVSKDQGKHVDKVLQVYTIDGVPTGKEVTLPGRIFDIPLRVDIVHRVVVWQRNKRRRSTHKTKNRSEVSGTTRKARPQKGSGRARVGDLRAPQMRGGGVSHGPVLHSFATGLQRKVRRLGLKVALSAKAAEGRIVIVESLHEGVEYKTKLFLSSLDRLLGRQSLAAGEKVHSVLCGEIPPTEAQGALPSKRKDTDRNDSGGRSGKMVPTWVSNAKRASKNLPHVQIMNQFGLNVYDILWHRSLALTPDALEALVLRLDAPIKR</sequence>
<feature type="region of interest" description="Disordered" evidence="5">
    <location>
        <begin position="183"/>
        <end position="209"/>
    </location>
</feature>
<keyword evidence="3" id="KW-0687">Ribonucleoprotein</keyword>
<evidence type="ECO:0000256" key="5">
    <source>
        <dbReference type="SAM" id="MobiDB-lite"/>
    </source>
</evidence>
<dbReference type="NCBIfam" id="TIGR03953">
    <property type="entry name" value="rplD_bact"/>
    <property type="match status" value="1"/>
</dbReference>
<dbReference type="AlphaFoldDB" id="A0A7S0X6V3"/>
<feature type="region of interest" description="Disordered" evidence="5">
    <location>
        <begin position="55"/>
        <end position="104"/>
    </location>
</feature>
<dbReference type="EMBL" id="HBFC01013300">
    <property type="protein sequence ID" value="CAD8705089.1"/>
    <property type="molecule type" value="Transcribed_RNA"/>
</dbReference>
<protein>
    <recommendedName>
        <fullName evidence="4">Large ribosomal subunit protein uL4m</fullName>
    </recommendedName>
</protein>
<evidence type="ECO:0000256" key="3">
    <source>
        <dbReference type="ARBA" id="ARBA00023274"/>
    </source>
</evidence>
<gene>
    <name evidence="6" type="ORF">MANT1106_LOCUS7771</name>
</gene>
<dbReference type="HAMAP" id="MF_01328_B">
    <property type="entry name" value="Ribosomal_uL4_B"/>
    <property type="match status" value="1"/>
</dbReference>
<dbReference type="GO" id="GO:0006412">
    <property type="term" value="P:translation"/>
    <property type="evidence" value="ECO:0007669"/>
    <property type="project" value="InterPro"/>
</dbReference>
<dbReference type="InterPro" id="IPR002136">
    <property type="entry name" value="Ribosomal_uL4"/>
</dbReference>
<dbReference type="Pfam" id="PF00573">
    <property type="entry name" value="Ribosomal_L4"/>
    <property type="match status" value="1"/>
</dbReference>
<organism evidence="6">
    <name type="scientific">Mantoniella antarctica</name>
    <dbReference type="NCBI Taxonomy" id="81844"/>
    <lineage>
        <taxon>Eukaryota</taxon>
        <taxon>Viridiplantae</taxon>
        <taxon>Chlorophyta</taxon>
        <taxon>Mamiellophyceae</taxon>
        <taxon>Mamiellales</taxon>
        <taxon>Mamiellaceae</taxon>
        <taxon>Mantoniella</taxon>
    </lineage>
</organism>
<proteinExistence type="inferred from homology"/>
<evidence type="ECO:0000313" key="6">
    <source>
        <dbReference type="EMBL" id="CAD8705089.1"/>
    </source>
</evidence>
<feature type="compositionally biased region" description="Basic and acidic residues" evidence="5">
    <location>
        <begin position="192"/>
        <end position="201"/>
    </location>
</feature>
<evidence type="ECO:0000256" key="1">
    <source>
        <dbReference type="ARBA" id="ARBA00010528"/>
    </source>
</evidence>
<dbReference type="GO" id="GO:1990904">
    <property type="term" value="C:ribonucleoprotein complex"/>
    <property type="evidence" value="ECO:0007669"/>
    <property type="project" value="UniProtKB-KW"/>
</dbReference>
<dbReference type="Gene3D" id="3.40.1370.10">
    <property type="match status" value="1"/>
</dbReference>
<dbReference type="InterPro" id="IPR023574">
    <property type="entry name" value="Ribosomal_uL4_dom_sf"/>
</dbReference>
<dbReference type="GO" id="GO:0003735">
    <property type="term" value="F:structural constituent of ribosome"/>
    <property type="evidence" value="ECO:0007669"/>
    <property type="project" value="InterPro"/>
</dbReference>
<name>A0A7S0X6V3_9CHLO</name>